<dbReference type="AlphaFoldDB" id="A0A6A7BZ82"/>
<reference evidence="2" key="1">
    <citation type="journal article" date="2020" name="Stud. Mycol.">
        <title>101 Dothideomycetes genomes: a test case for predicting lifestyles and emergence of pathogens.</title>
        <authorList>
            <person name="Haridas S."/>
            <person name="Albert R."/>
            <person name="Binder M."/>
            <person name="Bloem J."/>
            <person name="Labutti K."/>
            <person name="Salamov A."/>
            <person name="Andreopoulos B."/>
            <person name="Baker S."/>
            <person name="Barry K."/>
            <person name="Bills G."/>
            <person name="Bluhm B."/>
            <person name="Cannon C."/>
            <person name="Castanera R."/>
            <person name="Culley D."/>
            <person name="Daum C."/>
            <person name="Ezra D."/>
            <person name="Gonzalez J."/>
            <person name="Henrissat B."/>
            <person name="Kuo A."/>
            <person name="Liang C."/>
            <person name="Lipzen A."/>
            <person name="Lutzoni F."/>
            <person name="Magnuson J."/>
            <person name="Mondo S."/>
            <person name="Nolan M."/>
            <person name="Ohm R."/>
            <person name="Pangilinan J."/>
            <person name="Park H.-J."/>
            <person name="Ramirez L."/>
            <person name="Alfaro M."/>
            <person name="Sun H."/>
            <person name="Tritt A."/>
            <person name="Yoshinaga Y."/>
            <person name="Zwiers L.-H."/>
            <person name="Turgeon B."/>
            <person name="Goodwin S."/>
            <person name="Spatafora J."/>
            <person name="Crous P."/>
            <person name="Grigoriev I."/>
        </authorList>
    </citation>
    <scope>NUCLEOTIDE SEQUENCE</scope>
    <source>
        <strain evidence="2">CBS 480.64</strain>
    </source>
</reference>
<proteinExistence type="predicted"/>
<dbReference type="GO" id="GO:0010181">
    <property type="term" value="F:FMN binding"/>
    <property type="evidence" value="ECO:0007669"/>
    <property type="project" value="InterPro"/>
</dbReference>
<evidence type="ECO:0000256" key="1">
    <source>
        <dbReference type="ARBA" id="ARBA00001917"/>
    </source>
</evidence>
<dbReference type="OrthoDB" id="72788at2759"/>
<sequence>LDVSSGGNHPDQHPHVKAAYQADFAIEIKRKVGDSMAVSSVGVINSAELANRLLEKDGLDAIFVGRGFQMNPGLVFQWAEDLGQPIQLPNQIRWGIVGRGQKQRKPVP</sequence>
<comment type="cofactor">
    <cofactor evidence="1">
        <name>FMN</name>
        <dbReference type="ChEBI" id="CHEBI:58210"/>
    </cofactor>
</comment>
<dbReference type="PANTHER" id="PTHR43303">
    <property type="entry name" value="NADPH DEHYDROGENASE C23G7.10C-RELATED"/>
    <property type="match status" value="1"/>
</dbReference>
<name>A0A6A7BZ82_9PEZI</name>
<accession>A0A6A7BZ82</accession>
<evidence type="ECO:0008006" key="4">
    <source>
        <dbReference type="Google" id="ProtNLM"/>
    </source>
</evidence>
<dbReference type="Gene3D" id="3.20.20.70">
    <property type="entry name" value="Aldolase class I"/>
    <property type="match status" value="1"/>
</dbReference>
<dbReference type="Proteomes" id="UP000799421">
    <property type="component" value="Unassembled WGS sequence"/>
</dbReference>
<protein>
    <recommendedName>
        <fullName evidence="4">NADH:flavin oxidoreductase/NADH oxidase N-terminal domain-containing protein</fullName>
    </recommendedName>
</protein>
<organism evidence="2 3">
    <name type="scientific">Piedraia hortae CBS 480.64</name>
    <dbReference type="NCBI Taxonomy" id="1314780"/>
    <lineage>
        <taxon>Eukaryota</taxon>
        <taxon>Fungi</taxon>
        <taxon>Dikarya</taxon>
        <taxon>Ascomycota</taxon>
        <taxon>Pezizomycotina</taxon>
        <taxon>Dothideomycetes</taxon>
        <taxon>Dothideomycetidae</taxon>
        <taxon>Capnodiales</taxon>
        <taxon>Piedraiaceae</taxon>
        <taxon>Piedraia</taxon>
    </lineage>
</organism>
<evidence type="ECO:0000313" key="2">
    <source>
        <dbReference type="EMBL" id="KAF2860551.1"/>
    </source>
</evidence>
<dbReference type="PANTHER" id="PTHR43303:SF4">
    <property type="entry name" value="NADPH DEHYDROGENASE C23G7.10C-RELATED"/>
    <property type="match status" value="1"/>
</dbReference>
<feature type="non-terminal residue" evidence="2">
    <location>
        <position position="1"/>
    </location>
</feature>
<gene>
    <name evidence="2" type="ORF">K470DRAFT_216890</name>
</gene>
<evidence type="ECO:0000313" key="3">
    <source>
        <dbReference type="Proteomes" id="UP000799421"/>
    </source>
</evidence>
<dbReference type="GO" id="GO:0050661">
    <property type="term" value="F:NADP binding"/>
    <property type="evidence" value="ECO:0007669"/>
    <property type="project" value="InterPro"/>
</dbReference>
<dbReference type="InterPro" id="IPR013785">
    <property type="entry name" value="Aldolase_TIM"/>
</dbReference>
<keyword evidence="3" id="KW-1185">Reference proteome</keyword>
<dbReference type="InterPro" id="IPR044152">
    <property type="entry name" value="YqjM-like"/>
</dbReference>
<dbReference type="EMBL" id="MU005980">
    <property type="protein sequence ID" value="KAF2860551.1"/>
    <property type="molecule type" value="Genomic_DNA"/>
</dbReference>
<dbReference type="SUPFAM" id="SSF51395">
    <property type="entry name" value="FMN-linked oxidoreductases"/>
    <property type="match status" value="1"/>
</dbReference>
<dbReference type="GO" id="GO:0003959">
    <property type="term" value="F:NADPH dehydrogenase activity"/>
    <property type="evidence" value="ECO:0007669"/>
    <property type="project" value="InterPro"/>
</dbReference>